<dbReference type="SUPFAM" id="SSF81321">
    <property type="entry name" value="Family A G protein-coupled receptor-like"/>
    <property type="match status" value="1"/>
</dbReference>
<feature type="transmembrane region" description="Helical" evidence="9">
    <location>
        <begin position="48"/>
        <end position="72"/>
    </location>
</feature>
<proteinExistence type="predicted"/>
<keyword evidence="7" id="KW-0675">Receptor</keyword>
<keyword evidence="4 9" id="KW-1133">Transmembrane helix</keyword>
<dbReference type="InterPro" id="IPR000276">
    <property type="entry name" value="GPCR_Rhodpsn"/>
</dbReference>
<evidence type="ECO:0000256" key="1">
    <source>
        <dbReference type="ARBA" id="ARBA00004651"/>
    </source>
</evidence>
<feature type="transmembrane region" description="Helical" evidence="9">
    <location>
        <begin position="161"/>
        <end position="186"/>
    </location>
</feature>
<feature type="transmembrane region" description="Helical" evidence="9">
    <location>
        <begin position="120"/>
        <end position="141"/>
    </location>
</feature>
<reference evidence="12" key="1">
    <citation type="submission" date="2025-08" db="UniProtKB">
        <authorList>
            <consortium name="RefSeq"/>
        </authorList>
    </citation>
    <scope>IDENTIFICATION</scope>
</reference>
<evidence type="ECO:0000256" key="5">
    <source>
        <dbReference type="ARBA" id="ARBA00023040"/>
    </source>
</evidence>
<evidence type="ECO:0000256" key="6">
    <source>
        <dbReference type="ARBA" id="ARBA00023136"/>
    </source>
</evidence>
<dbReference type="PANTHER" id="PTHR24229">
    <property type="entry name" value="NEUROPEPTIDES RECEPTOR"/>
    <property type="match status" value="1"/>
</dbReference>
<keyword evidence="5" id="KW-0297">G-protein coupled receptor</keyword>
<dbReference type="InterPro" id="IPR017452">
    <property type="entry name" value="GPCR_Rhodpsn_7TM"/>
</dbReference>
<keyword evidence="11" id="KW-1185">Reference proteome</keyword>
<keyword evidence="6 9" id="KW-0472">Membrane</keyword>
<evidence type="ECO:0000259" key="10">
    <source>
        <dbReference type="PROSITE" id="PS50262"/>
    </source>
</evidence>
<sequence>MADGSSVAPPSCDPPFAANCTPSSSSLSSADDAEMAAAMMAMAISRSVLTIVYSVISVVGLCGNSLVIYVVLRFSKMKTVANVYLVNLAIADEIFLLGIPFVIVTAQMHTWPFGDAMCKVYMTTATVSQFTSSVSLIVMSFDRYMVFCQPLRSLRSRTRKLAVGICSCVWTMAFMMTLPVILYAGVQGDDGQEDVTCVVTWPGHASDTIFLCYTCVVSFAIPVVASLVLYARVMVAMRTRRYAVAMSADVERSERRVTKMVLTVIAVYAFCWLPYWTLQIMIRVSLAPRSYLIYVVCAVFSLSYASSMTNPFLYAFQSQSFRQSFARACRCRAVRRKLNGKLQRHANGHRSLWLSSAIDESRADRLLVADRRASVQYTCDETRVADGLLVADGCATSAPYTCDETRDDADGMLAADDKSGATMQHTCDELRADRLLAADDKCTSASCACNDGVCVVVAANSLQLNVRASADDDDVTSD</sequence>
<dbReference type="PRINTS" id="PR00237">
    <property type="entry name" value="GPCRRHODOPSN"/>
</dbReference>
<dbReference type="GeneID" id="106805312"/>
<evidence type="ECO:0000256" key="3">
    <source>
        <dbReference type="ARBA" id="ARBA00022692"/>
    </source>
</evidence>
<feature type="transmembrane region" description="Helical" evidence="9">
    <location>
        <begin position="260"/>
        <end position="279"/>
    </location>
</feature>
<dbReference type="SMART" id="SM01381">
    <property type="entry name" value="7TM_GPCR_Srsx"/>
    <property type="match status" value="1"/>
</dbReference>
<dbReference type="InterPro" id="IPR008103">
    <property type="entry name" value="KiSS_1_rcpt"/>
</dbReference>
<evidence type="ECO:0000256" key="9">
    <source>
        <dbReference type="SAM" id="Phobius"/>
    </source>
</evidence>
<dbReference type="RefSeq" id="XP_014662340.1">
    <property type="nucleotide sequence ID" value="XM_014806854.1"/>
</dbReference>
<evidence type="ECO:0000256" key="2">
    <source>
        <dbReference type="ARBA" id="ARBA00022475"/>
    </source>
</evidence>
<keyword evidence="2" id="KW-1003">Cell membrane</keyword>
<gene>
    <name evidence="12" type="primary">LOC106805312</name>
</gene>
<protein>
    <submittedName>
        <fullName evidence="12">Somatostatin receptor type 2-like</fullName>
    </submittedName>
</protein>
<evidence type="ECO:0000256" key="4">
    <source>
        <dbReference type="ARBA" id="ARBA00022989"/>
    </source>
</evidence>
<feature type="domain" description="G-protein coupled receptors family 1 profile" evidence="10">
    <location>
        <begin position="63"/>
        <end position="314"/>
    </location>
</feature>
<dbReference type="PANTHER" id="PTHR24229:SF40">
    <property type="entry name" value="ALLATOSTATIN C RECEPTOR 1-RELATED"/>
    <property type="match status" value="1"/>
</dbReference>
<organism evidence="11 12">
    <name type="scientific">Priapulus caudatus</name>
    <name type="common">Priapulid worm</name>
    <dbReference type="NCBI Taxonomy" id="37621"/>
    <lineage>
        <taxon>Eukaryota</taxon>
        <taxon>Metazoa</taxon>
        <taxon>Ecdysozoa</taxon>
        <taxon>Scalidophora</taxon>
        <taxon>Priapulida</taxon>
        <taxon>Priapulimorpha</taxon>
        <taxon>Priapulimorphida</taxon>
        <taxon>Priapulidae</taxon>
        <taxon>Priapulus</taxon>
    </lineage>
</organism>
<dbReference type="PRINTS" id="PR01728">
    <property type="entry name" value="KISS1RECEPTR"/>
</dbReference>
<evidence type="ECO:0000313" key="12">
    <source>
        <dbReference type="RefSeq" id="XP_014662340.1"/>
    </source>
</evidence>
<evidence type="ECO:0000256" key="8">
    <source>
        <dbReference type="ARBA" id="ARBA00023224"/>
    </source>
</evidence>
<dbReference type="Proteomes" id="UP000695022">
    <property type="component" value="Unplaced"/>
</dbReference>
<accession>A0ABM1DQW9</accession>
<dbReference type="Gene3D" id="1.20.1070.10">
    <property type="entry name" value="Rhodopsin 7-helix transmembrane proteins"/>
    <property type="match status" value="1"/>
</dbReference>
<keyword evidence="8" id="KW-0807">Transducer</keyword>
<evidence type="ECO:0000256" key="7">
    <source>
        <dbReference type="ARBA" id="ARBA00023170"/>
    </source>
</evidence>
<dbReference type="PROSITE" id="PS50262">
    <property type="entry name" value="G_PROTEIN_RECEP_F1_2"/>
    <property type="match status" value="1"/>
</dbReference>
<evidence type="ECO:0000313" key="11">
    <source>
        <dbReference type="Proteomes" id="UP000695022"/>
    </source>
</evidence>
<feature type="transmembrane region" description="Helical" evidence="9">
    <location>
        <begin position="291"/>
        <end position="316"/>
    </location>
</feature>
<dbReference type="Pfam" id="PF00001">
    <property type="entry name" value="7tm_1"/>
    <property type="match status" value="1"/>
</dbReference>
<feature type="transmembrane region" description="Helical" evidence="9">
    <location>
        <begin position="208"/>
        <end position="231"/>
    </location>
</feature>
<comment type="subcellular location">
    <subcellularLocation>
        <location evidence="1">Cell membrane</location>
        <topology evidence="1">Multi-pass membrane protein</topology>
    </subcellularLocation>
</comment>
<feature type="transmembrane region" description="Helical" evidence="9">
    <location>
        <begin position="84"/>
        <end position="108"/>
    </location>
</feature>
<keyword evidence="3 9" id="KW-0812">Transmembrane</keyword>
<name>A0ABM1DQW9_PRICU</name>